<dbReference type="Pfam" id="PF00849">
    <property type="entry name" value="PseudoU_synth_2"/>
    <property type="match status" value="1"/>
</dbReference>
<dbReference type="Pfam" id="PF01479">
    <property type="entry name" value="S4"/>
    <property type="match status" value="1"/>
</dbReference>
<organism evidence="9 10">
    <name type="scientific">Candidatus Faecivivens stercoripullorum</name>
    <dbReference type="NCBI Taxonomy" id="2840805"/>
    <lineage>
        <taxon>Bacteria</taxon>
        <taxon>Bacillati</taxon>
        <taxon>Bacillota</taxon>
        <taxon>Clostridia</taxon>
        <taxon>Eubacteriales</taxon>
        <taxon>Oscillospiraceae</taxon>
        <taxon>Oscillospiraceae incertae sedis</taxon>
        <taxon>Candidatus Faecivivens</taxon>
    </lineage>
</organism>
<evidence type="ECO:0000259" key="8">
    <source>
        <dbReference type="SMART" id="SM00363"/>
    </source>
</evidence>
<dbReference type="InterPro" id="IPR006225">
    <property type="entry name" value="PsdUridine_synth_RluC/D"/>
</dbReference>
<dbReference type="InterPro" id="IPR006224">
    <property type="entry name" value="PsdUridine_synth_RluA-like_CS"/>
</dbReference>
<evidence type="ECO:0000256" key="3">
    <source>
        <dbReference type="ARBA" id="ARBA00023235"/>
    </source>
</evidence>
<name>A0A9D1H7C1_9FIRM</name>
<dbReference type="CDD" id="cd02869">
    <property type="entry name" value="PseudoU_synth_RluA_like"/>
    <property type="match status" value="1"/>
</dbReference>
<dbReference type="GO" id="GO:0016787">
    <property type="term" value="F:hydrolase activity"/>
    <property type="evidence" value="ECO:0007669"/>
    <property type="project" value="InterPro"/>
</dbReference>
<evidence type="ECO:0000256" key="1">
    <source>
        <dbReference type="ARBA" id="ARBA00000073"/>
    </source>
</evidence>
<dbReference type="InterPro" id="IPR006145">
    <property type="entry name" value="PsdUridine_synth_RsuA/RluA"/>
</dbReference>
<accession>A0A9D1H7C1</accession>
<dbReference type="Pfam" id="PF08282">
    <property type="entry name" value="Hydrolase_3"/>
    <property type="match status" value="1"/>
</dbReference>
<dbReference type="InterPro" id="IPR002942">
    <property type="entry name" value="S4_RNA-bd"/>
</dbReference>
<feature type="active site" evidence="6">
    <location>
        <position position="155"/>
    </location>
</feature>
<dbReference type="Proteomes" id="UP000824160">
    <property type="component" value="Unassembled WGS sequence"/>
</dbReference>
<dbReference type="Gene3D" id="3.30.2350.10">
    <property type="entry name" value="Pseudouridine synthase"/>
    <property type="match status" value="1"/>
</dbReference>
<evidence type="ECO:0000256" key="7">
    <source>
        <dbReference type="PROSITE-ProRule" id="PRU00182"/>
    </source>
</evidence>
<dbReference type="GO" id="GO:0003723">
    <property type="term" value="F:RNA binding"/>
    <property type="evidence" value="ECO:0007669"/>
    <property type="project" value="UniProtKB-KW"/>
</dbReference>
<dbReference type="SUPFAM" id="SSF56784">
    <property type="entry name" value="HAD-like"/>
    <property type="match status" value="1"/>
</dbReference>
<comment type="caution">
    <text evidence="9">The sequence shown here is derived from an EMBL/GenBank/DDBJ whole genome shotgun (WGS) entry which is preliminary data.</text>
</comment>
<dbReference type="SUPFAM" id="SSF55174">
    <property type="entry name" value="Alpha-L RNA-binding motif"/>
    <property type="match status" value="1"/>
</dbReference>
<evidence type="ECO:0000256" key="5">
    <source>
        <dbReference type="ARBA" id="ARBA00033164"/>
    </source>
</evidence>
<dbReference type="NCBIfam" id="TIGR00005">
    <property type="entry name" value="rluA_subfam"/>
    <property type="match status" value="1"/>
</dbReference>
<dbReference type="AlphaFoldDB" id="A0A9D1H7C1"/>
<dbReference type="InterPro" id="IPR036986">
    <property type="entry name" value="S4_RNA-bd_sf"/>
</dbReference>
<keyword evidence="3" id="KW-0413">Isomerase</keyword>
<proteinExistence type="inferred from homology"/>
<dbReference type="SMART" id="SM00363">
    <property type="entry name" value="S4"/>
    <property type="match status" value="1"/>
</dbReference>
<comment type="similarity">
    <text evidence="2">Belongs to the pseudouridine synthase RluA family.</text>
</comment>
<dbReference type="EMBL" id="DVLW01000144">
    <property type="protein sequence ID" value="HIT94576.1"/>
    <property type="molecule type" value="Genomic_DNA"/>
</dbReference>
<dbReference type="PANTHER" id="PTHR21600:SF44">
    <property type="entry name" value="RIBOSOMAL LARGE SUBUNIT PSEUDOURIDINE SYNTHASE D"/>
    <property type="match status" value="1"/>
</dbReference>
<dbReference type="InterPro" id="IPR020103">
    <property type="entry name" value="PsdUridine_synth_cat_dom_sf"/>
</dbReference>
<reference evidence="9" key="1">
    <citation type="submission" date="2020-10" db="EMBL/GenBank/DDBJ databases">
        <authorList>
            <person name="Gilroy R."/>
        </authorList>
    </citation>
    <scope>NUCLEOTIDE SEQUENCE</scope>
    <source>
        <strain evidence="9">ChiBcec7-5410</strain>
    </source>
</reference>
<dbReference type="NCBIfam" id="TIGR00099">
    <property type="entry name" value="Cof-subfamily"/>
    <property type="match status" value="1"/>
</dbReference>
<dbReference type="Gene3D" id="3.40.50.1000">
    <property type="entry name" value="HAD superfamily/HAD-like"/>
    <property type="match status" value="1"/>
</dbReference>
<evidence type="ECO:0000313" key="10">
    <source>
        <dbReference type="Proteomes" id="UP000824160"/>
    </source>
</evidence>
<dbReference type="GO" id="GO:0120159">
    <property type="term" value="F:rRNA pseudouridine synthase activity"/>
    <property type="evidence" value="ECO:0007669"/>
    <property type="project" value="UniProtKB-ARBA"/>
</dbReference>
<dbReference type="PANTHER" id="PTHR21600">
    <property type="entry name" value="MITOCHONDRIAL RNA PSEUDOURIDINE SYNTHASE"/>
    <property type="match status" value="1"/>
</dbReference>
<gene>
    <name evidence="9" type="ORF">IAC43_05280</name>
</gene>
<dbReference type="InterPro" id="IPR000150">
    <property type="entry name" value="Cof"/>
</dbReference>
<dbReference type="InterPro" id="IPR023214">
    <property type="entry name" value="HAD_sf"/>
</dbReference>
<feature type="domain" description="RNA-binding S4" evidence="8">
    <location>
        <begin position="28"/>
        <end position="95"/>
    </location>
</feature>
<protein>
    <recommendedName>
        <fullName evidence="4">RNA pseudouridylate synthase</fullName>
    </recommendedName>
    <alternativeName>
        <fullName evidence="5">RNA-uridine isomerase</fullName>
    </alternativeName>
</protein>
<dbReference type="Gene3D" id="3.10.290.10">
    <property type="entry name" value="RNA-binding S4 domain"/>
    <property type="match status" value="1"/>
</dbReference>
<evidence type="ECO:0000256" key="2">
    <source>
        <dbReference type="ARBA" id="ARBA00010876"/>
    </source>
</evidence>
<evidence type="ECO:0000313" key="9">
    <source>
        <dbReference type="EMBL" id="HIT94576.1"/>
    </source>
</evidence>
<dbReference type="SUPFAM" id="SSF55120">
    <property type="entry name" value="Pseudouridine synthase"/>
    <property type="match status" value="1"/>
</dbReference>
<keyword evidence="7" id="KW-0694">RNA-binding</keyword>
<evidence type="ECO:0000256" key="4">
    <source>
        <dbReference type="ARBA" id="ARBA00031870"/>
    </source>
</evidence>
<evidence type="ECO:0000256" key="6">
    <source>
        <dbReference type="PIRSR" id="PIRSR606225-1"/>
    </source>
</evidence>
<dbReference type="PROSITE" id="PS50889">
    <property type="entry name" value="S4"/>
    <property type="match status" value="1"/>
</dbReference>
<dbReference type="PROSITE" id="PS01129">
    <property type="entry name" value="PSI_RLU"/>
    <property type="match status" value="1"/>
</dbReference>
<dbReference type="Gene3D" id="3.30.1240.10">
    <property type="match status" value="1"/>
</dbReference>
<dbReference type="InterPro" id="IPR050188">
    <property type="entry name" value="RluA_PseudoU_synthase"/>
</dbReference>
<dbReference type="GO" id="GO:0000455">
    <property type="term" value="P:enzyme-directed rRNA pseudouridine synthesis"/>
    <property type="evidence" value="ECO:0007669"/>
    <property type="project" value="TreeGrafter"/>
</dbReference>
<comment type="catalytic activity">
    <reaction evidence="1">
        <text>a uridine in RNA = a pseudouridine in RNA</text>
        <dbReference type="Rhea" id="RHEA:48348"/>
        <dbReference type="Rhea" id="RHEA-COMP:12068"/>
        <dbReference type="Rhea" id="RHEA-COMP:12069"/>
        <dbReference type="ChEBI" id="CHEBI:65314"/>
        <dbReference type="ChEBI" id="CHEBI:65315"/>
    </reaction>
</comment>
<sequence length="608" mass="67599">MQNNLLDEEMLPAAEMLNMTVSSSDAGKRLDVWLSELLEGRTRSFIQKLIEDGSVQLNGKPTVKKDKNTRLTEGMQVEVNIPAPAAMELVPENIPLQIVYEDADLLVVNKSKGMVVHPAPGNYTGTLVHALLWHCGDSLSGIGGVARPGIVHRIDKDTSGLLIVAKSDRAHVGLADQIREHSFTRQYEAVVYGNIKEERGTLRDYLGRSSSDRKKMAVVSPLAPDAREAVTHFEVLERFEGFTHVRLTLETGRTHQIRVQMAAIGHPVAGDPLYGPQKVITELQGQCLHAKNVGFVHPVTGEHLELDSELPEYFTRFLEKLRRGKKVTSGSMQGILMACDCDGTLICHDDSIPPANVEAVRRFIAAGGQFALATGRPVPMVERFISQLGITTPCVLFNGGMIYDPVDKRPLWYTEIPLEAKKMVLQVMKDFQDAPGGVPGIEIFAPDMIYLLNWHSYMQWHLVDRYPIKHEKTTFSAIEHLPWVKFMFVCDEKYMEDLIKYLDKHPVDGVQLVRSDRMLYEVLPASGGKGSGVERLADMLGIPKRRVAAMGDYENDREMLSWAGFAAVPVNAPPEIQQIADLTTQADNTAGAVAEAIDYIIEHKQSIF</sequence>
<dbReference type="InterPro" id="IPR036412">
    <property type="entry name" value="HAD-like_sf"/>
</dbReference>
<dbReference type="CDD" id="cd00165">
    <property type="entry name" value="S4"/>
    <property type="match status" value="1"/>
</dbReference>
<reference evidence="9" key="2">
    <citation type="journal article" date="2021" name="PeerJ">
        <title>Extensive microbial diversity within the chicken gut microbiome revealed by metagenomics and culture.</title>
        <authorList>
            <person name="Gilroy R."/>
            <person name="Ravi A."/>
            <person name="Getino M."/>
            <person name="Pursley I."/>
            <person name="Horton D.L."/>
            <person name="Alikhan N.F."/>
            <person name="Baker D."/>
            <person name="Gharbi K."/>
            <person name="Hall N."/>
            <person name="Watson M."/>
            <person name="Adriaenssens E.M."/>
            <person name="Foster-Nyarko E."/>
            <person name="Jarju S."/>
            <person name="Secka A."/>
            <person name="Antonio M."/>
            <person name="Oren A."/>
            <person name="Chaudhuri R.R."/>
            <person name="La Ragione R."/>
            <person name="Hildebrand F."/>
            <person name="Pallen M.J."/>
        </authorList>
    </citation>
    <scope>NUCLEOTIDE SEQUENCE</scope>
    <source>
        <strain evidence="9">ChiBcec7-5410</strain>
    </source>
</reference>
<dbReference type="CDD" id="cd07516">
    <property type="entry name" value="HAD_Pase"/>
    <property type="match status" value="1"/>
</dbReference>